<evidence type="ECO:0000313" key="3">
    <source>
        <dbReference type="Proteomes" id="UP000282454"/>
    </source>
</evidence>
<sequence length="540" mass="56906">MATRLLLEGPDLEALLDRVRTEHGADARIVSADRLRKGGVAGFFSKQWFEIGVEVPDPGDPEVPREQVLSVADLMELADKEDMAAVGESAPVDELLDRVPEPRLGVAEEEPAAATAGDPFARFFAEAGGPVARTNGAEQPISAAQARAAGPAPRGQSPGEWAKAVRPREGAQTPPSSRPAEPAAVRPAGMTAAQREADARLRAAVLGERIAEKSEVDEMTDEQLREVLLGATTAPPRPNGVRPAEFPSVQRPVDGTRRVFEAQPVIDDEPDEPTADVATEVAEVTEVTEVAAEPVESLVDFHDLLVPPRMPSSTARHALPDDDLDTDFDTAAATAFAEPLSIEESSDDPAWPTADEPRLVTDARPRPRRRWDTPVPTDLLVALPGKVIVVAGALQEATAAAEWICQKMRLGPGAVQVAGPDQVGRGRVLGPEHAAELAYDLKRNPVPSVVAIAAAVEDPDGGRWAGAVAKALGAKHIVAAVDATRKTADLRRHLADLGGVDALAVHGATASADPDSVRELGLPILTIDGVPPSTAGHRRT</sequence>
<organism evidence="2 3">
    <name type="scientific">Actinokineospora cianjurensis</name>
    <dbReference type="NCBI Taxonomy" id="585224"/>
    <lineage>
        <taxon>Bacteria</taxon>
        <taxon>Bacillati</taxon>
        <taxon>Actinomycetota</taxon>
        <taxon>Actinomycetes</taxon>
        <taxon>Pseudonocardiales</taxon>
        <taxon>Pseudonocardiaceae</taxon>
        <taxon>Actinokineospora</taxon>
    </lineage>
</organism>
<name>A0A421AV67_9PSEU</name>
<keyword evidence="3" id="KW-1185">Reference proteome</keyword>
<gene>
    <name evidence="2" type="ORF">CLV68_6559</name>
</gene>
<evidence type="ECO:0000256" key="1">
    <source>
        <dbReference type="SAM" id="MobiDB-lite"/>
    </source>
</evidence>
<dbReference type="EMBL" id="RCDD01000011">
    <property type="protein sequence ID" value="RLK53636.1"/>
    <property type="molecule type" value="Genomic_DNA"/>
</dbReference>
<comment type="caution">
    <text evidence="2">The sequence shown here is derived from an EMBL/GenBank/DDBJ whole genome shotgun (WGS) entry which is preliminary data.</text>
</comment>
<reference evidence="2 3" key="1">
    <citation type="submission" date="2018-10" db="EMBL/GenBank/DDBJ databases">
        <title>Genomic Encyclopedia of Archaeal and Bacterial Type Strains, Phase II (KMG-II): from individual species to whole genera.</title>
        <authorList>
            <person name="Goeker M."/>
        </authorList>
    </citation>
    <scope>NUCLEOTIDE SEQUENCE [LARGE SCALE GENOMIC DNA]</scope>
    <source>
        <strain evidence="2 3">DSM 45657</strain>
    </source>
</reference>
<protein>
    <submittedName>
        <fullName evidence="2">Uncharacterized protein</fullName>
    </submittedName>
</protein>
<feature type="region of interest" description="Disordered" evidence="1">
    <location>
        <begin position="141"/>
        <end position="193"/>
    </location>
</feature>
<dbReference type="Proteomes" id="UP000282454">
    <property type="component" value="Unassembled WGS sequence"/>
</dbReference>
<accession>A0A421AV67</accession>
<dbReference type="RefSeq" id="WP_170224718.1">
    <property type="nucleotide sequence ID" value="NZ_RCDD01000011.1"/>
</dbReference>
<evidence type="ECO:0000313" key="2">
    <source>
        <dbReference type="EMBL" id="RLK53636.1"/>
    </source>
</evidence>
<dbReference type="AlphaFoldDB" id="A0A421AV67"/>
<feature type="compositionally biased region" description="Low complexity" evidence="1">
    <location>
        <begin position="142"/>
        <end position="159"/>
    </location>
</feature>
<proteinExistence type="predicted"/>